<name>A0A1L3ZDG5_RHILE</name>
<dbReference type="InterPro" id="IPR019734">
    <property type="entry name" value="TPR_rpt"/>
</dbReference>
<sequence length="640" mass="71789">MSPYLSQNTKNLIAALHSTPRPQAILEQTQRLCAQIRKATDRQQAFNLLLSMPTQIAIARSCVDVLVKQSDGTALAAVLKASTSATYASLSALKGLAAINAHGSLRALVSSRETPYSLQRRAVELLYDKLPDEDAAAEILLFLSNQKNARRKGILTKRAFLTYYLSEDGQALDLLDDLFSMGCKSGWLLSIYGHCLQRLGRFGDARKAYSKCLRMEAKNEFARAQRIFLDWCSSDIGKARRDVGKLRPYTDQKWIVPIAGEVLRLSQEYDQANEWFRSLVEDGERKRLGLMLRSHLFFCRGLIGEAIEDYRILRSIDEPASYDTIDVGAWQNLARLLRTCGHLEDAVTEYSKMIDCWGEATDLLERAESLLARGAFADADRDIEAVRSVMAEYPFQIYLEGLSSCLQGDGLALKKAAVRALNSPEGSIGAAGMRNRALYLLAAGDADQAKSILLGLVKEQALDEVRLYAVPYLETLSRAAPDRSEITALLADLRHLAWPAGWVVDAAKGRREEALKNVSRQAYPFPMYCQQYMIAGLQQDKDLAERVLSGIAIHQRSIALWTLGRPDRVYGQCNFAKDPEAQNNLKFCDETKTMLHSNLRIFIDDFDVQQLLFMEEDLRIRFENAAMKARLSVDCKMIEL</sequence>
<evidence type="ECO:0000313" key="2">
    <source>
        <dbReference type="Proteomes" id="UP000183050"/>
    </source>
</evidence>
<protein>
    <recommendedName>
        <fullName evidence="3">Tetratricopeptide repeat protein</fullName>
    </recommendedName>
</protein>
<evidence type="ECO:0000313" key="1">
    <source>
        <dbReference type="EMBL" id="API53621.1"/>
    </source>
</evidence>
<dbReference type="Proteomes" id="UP000183050">
    <property type="component" value="Chromosome"/>
</dbReference>
<dbReference type="Gene3D" id="1.25.40.10">
    <property type="entry name" value="Tetratricopeptide repeat domain"/>
    <property type="match status" value="1"/>
</dbReference>
<accession>A0A1L3ZDG5</accession>
<proteinExistence type="predicted"/>
<dbReference type="EMBL" id="CP018228">
    <property type="protein sequence ID" value="API53621.1"/>
    <property type="molecule type" value="Genomic_DNA"/>
</dbReference>
<dbReference type="SUPFAM" id="SSF48452">
    <property type="entry name" value="TPR-like"/>
    <property type="match status" value="1"/>
</dbReference>
<organism evidence="1 2">
    <name type="scientific">Rhizobium leguminosarum</name>
    <dbReference type="NCBI Taxonomy" id="384"/>
    <lineage>
        <taxon>Bacteria</taxon>
        <taxon>Pseudomonadati</taxon>
        <taxon>Pseudomonadota</taxon>
        <taxon>Alphaproteobacteria</taxon>
        <taxon>Hyphomicrobiales</taxon>
        <taxon>Rhizobiaceae</taxon>
        <taxon>Rhizobium/Agrobacterium group</taxon>
        <taxon>Rhizobium</taxon>
    </lineage>
</organism>
<dbReference type="Pfam" id="PF13181">
    <property type="entry name" value="TPR_8"/>
    <property type="match status" value="1"/>
</dbReference>
<reference evidence="1 2" key="1">
    <citation type="submission" date="2016-11" db="EMBL/GenBank/DDBJ databases">
        <title>Rhizobium leguminosarum bv. viciae strain Vaf12 isolated from Vavilovia formosa root nodules from Russia, Dagestan.</title>
        <authorList>
            <person name="Kimeklis A."/>
        </authorList>
    </citation>
    <scope>NUCLEOTIDE SEQUENCE [LARGE SCALE GENOMIC DNA]</scope>
    <source>
        <strain evidence="1 2">Vaf-108</strain>
    </source>
</reference>
<gene>
    <name evidence="1" type="ORF">BMW22_20200</name>
</gene>
<evidence type="ECO:0008006" key="3">
    <source>
        <dbReference type="Google" id="ProtNLM"/>
    </source>
</evidence>
<dbReference type="AlphaFoldDB" id="A0A1L3ZDG5"/>
<dbReference type="InterPro" id="IPR011990">
    <property type="entry name" value="TPR-like_helical_dom_sf"/>
</dbReference>